<dbReference type="SUPFAM" id="SSF117396">
    <property type="entry name" value="TM1631-like"/>
    <property type="match status" value="1"/>
</dbReference>
<dbReference type="Proteomes" id="UP000006055">
    <property type="component" value="Chromosome"/>
</dbReference>
<name>I4C4L8_DESTA</name>
<evidence type="ECO:0000313" key="2">
    <source>
        <dbReference type="Proteomes" id="UP000006055"/>
    </source>
</evidence>
<dbReference type="InterPro" id="IPR002763">
    <property type="entry name" value="DUF72"/>
</dbReference>
<dbReference type="KEGG" id="dti:Desti_1801"/>
<dbReference type="AlphaFoldDB" id="I4C4L8"/>
<evidence type="ECO:0000313" key="1">
    <source>
        <dbReference type="EMBL" id="AFM24509.1"/>
    </source>
</evidence>
<dbReference type="Pfam" id="PF01904">
    <property type="entry name" value="DUF72"/>
    <property type="match status" value="1"/>
</dbReference>
<dbReference type="EMBL" id="CP003360">
    <property type="protein sequence ID" value="AFM24509.1"/>
    <property type="molecule type" value="Genomic_DNA"/>
</dbReference>
<evidence type="ECO:0008006" key="3">
    <source>
        <dbReference type="Google" id="ProtNLM"/>
    </source>
</evidence>
<protein>
    <recommendedName>
        <fullName evidence="3">DUF72 domain-containing protein</fullName>
    </recommendedName>
</protein>
<reference evidence="2" key="1">
    <citation type="submission" date="2012-06" db="EMBL/GenBank/DDBJ databases">
        <title>Complete sequence of chromosome of Desulfomonile tiedjei DSM 6799.</title>
        <authorList>
            <person name="Lucas S."/>
            <person name="Copeland A."/>
            <person name="Lapidus A."/>
            <person name="Glavina del Rio T."/>
            <person name="Dalin E."/>
            <person name="Tice H."/>
            <person name="Bruce D."/>
            <person name="Goodwin L."/>
            <person name="Pitluck S."/>
            <person name="Peters L."/>
            <person name="Ovchinnikova G."/>
            <person name="Zeytun A."/>
            <person name="Lu M."/>
            <person name="Kyrpides N."/>
            <person name="Mavromatis K."/>
            <person name="Ivanova N."/>
            <person name="Brettin T."/>
            <person name="Detter J.C."/>
            <person name="Han C."/>
            <person name="Larimer F."/>
            <person name="Land M."/>
            <person name="Hauser L."/>
            <person name="Markowitz V."/>
            <person name="Cheng J.-F."/>
            <person name="Hugenholtz P."/>
            <person name="Woyke T."/>
            <person name="Wu D."/>
            <person name="Spring S."/>
            <person name="Schroeder M."/>
            <person name="Brambilla E."/>
            <person name="Klenk H.-P."/>
            <person name="Eisen J.A."/>
        </authorList>
    </citation>
    <scope>NUCLEOTIDE SEQUENCE [LARGE SCALE GENOMIC DNA]</scope>
    <source>
        <strain evidence="2">ATCC 49306 / DSM 6799 / DCB-1</strain>
    </source>
</reference>
<accession>I4C4L8</accession>
<keyword evidence="2" id="KW-1185">Reference proteome</keyword>
<dbReference type="eggNOG" id="COG1801">
    <property type="taxonomic scope" value="Bacteria"/>
</dbReference>
<organism evidence="1 2">
    <name type="scientific">Desulfomonile tiedjei (strain ATCC 49306 / DSM 6799 / DCB-1)</name>
    <dbReference type="NCBI Taxonomy" id="706587"/>
    <lineage>
        <taxon>Bacteria</taxon>
        <taxon>Pseudomonadati</taxon>
        <taxon>Thermodesulfobacteriota</taxon>
        <taxon>Desulfomonilia</taxon>
        <taxon>Desulfomonilales</taxon>
        <taxon>Desulfomonilaceae</taxon>
        <taxon>Desulfomonile</taxon>
    </lineage>
</organism>
<proteinExistence type="predicted"/>
<sequence>MQLYVGTSGYSYKEWKGSFYPKNHPDKDMLRFYGENLPGVEINNTFYRMPGTTTLEAWAQQVPPDFRFVLKAPRKITHSSPLKQKNDEVDYLFKVSATLGEKLGAVLFQLPPYLRKNIQLLSDFTGLLPSSPRIAFEFRHPSWFDDELYELLRKKGYAVCCSDVENEEISRFVVTANWGYLRLRKANYSEEELLQWARKIKSQNWQTAYVFFKHEDEPTAPLLAKQFLEIAARSR</sequence>
<dbReference type="HOGENOM" id="CLU_046519_3_1_7"/>
<dbReference type="RefSeq" id="WP_014809655.1">
    <property type="nucleotide sequence ID" value="NC_018025.1"/>
</dbReference>
<gene>
    <name evidence="1" type="ordered locus">Desti_1801</name>
</gene>
<dbReference type="STRING" id="706587.Desti_1801"/>
<dbReference type="OrthoDB" id="9780310at2"/>
<dbReference type="PANTHER" id="PTHR30348">
    <property type="entry name" value="UNCHARACTERIZED PROTEIN YECE"/>
    <property type="match status" value="1"/>
</dbReference>
<dbReference type="InterPro" id="IPR036520">
    <property type="entry name" value="UPF0759_sf"/>
</dbReference>
<dbReference type="Gene3D" id="3.20.20.410">
    <property type="entry name" value="Protein of unknown function UPF0759"/>
    <property type="match status" value="1"/>
</dbReference>
<dbReference type="PANTHER" id="PTHR30348:SF4">
    <property type="entry name" value="DUF72 DOMAIN-CONTAINING PROTEIN"/>
    <property type="match status" value="1"/>
</dbReference>